<dbReference type="InterPro" id="IPR036648">
    <property type="entry name" value="CN_Hdrase_a/SCN_Hdrase_g_sf"/>
</dbReference>
<keyword evidence="5" id="KW-1185">Reference proteome</keyword>
<evidence type="ECO:0000256" key="1">
    <source>
        <dbReference type="ARBA" id="ARBA00022723"/>
    </source>
</evidence>
<feature type="domain" description="Nitrile hydratase alpha/Thiocyanate hydrolase gamma" evidence="3">
    <location>
        <begin position="5"/>
        <end position="62"/>
    </location>
</feature>
<proteinExistence type="predicted"/>
<name>A0A248JZA6_9PROT</name>
<dbReference type="GO" id="GO:0003824">
    <property type="term" value="F:catalytic activity"/>
    <property type="evidence" value="ECO:0007669"/>
    <property type="project" value="InterPro"/>
</dbReference>
<dbReference type="SUPFAM" id="SSF56209">
    <property type="entry name" value="Nitrile hydratase alpha chain"/>
    <property type="match status" value="1"/>
</dbReference>
<dbReference type="RefSeq" id="WP_088874521.1">
    <property type="nucleotide sequence ID" value="NZ_CP022112.1"/>
</dbReference>
<protein>
    <submittedName>
        <fullName evidence="4">NHLP leader peptide family natural product</fullName>
    </submittedName>
</protein>
<sequence length="95" mass="9770">MMNEETAKIAGKIIAKAWADDAYKARLLADPAAVLTAEGVEVPAGITFRVVEDTAGTQTLVLPARPTELSDADLGGVAGGRPVPGPPPPPKGYTF</sequence>
<reference evidence="4 5" key="1">
    <citation type="submission" date="2017-06" db="EMBL/GenBank/DDBJ databases">
        <title>Complete genome sequence of Nitrospirillum amazonense strain CBAmC, an endophytic nitrogen-fixing and plant growth-promoting bacterium, isolated from sugarcane.</title>
        <authorList>
            <person name="Schwab S."/>
            <person name="dos Santos Teixeira K.R."/>
            <person name="Simoes Araujo J.L."/>
            <person name="Soares Vidal M."/>
            <person name="Borges de Freitas H.R."/>
            <person name="Rivello Crivelaro A.L."/>
            <person name="Bueno de Camargo Nunes A."/>
            <person name="dos Santos C.M."/>
            <person name="Palmeira da Silva Rosa D."/>
            <person name="da Silva Padilha D."/>
            <person name="da Silva E."/>
            <person name="Araujo Terra L."/>
            <person name="Soares Mendes V."/>
            <person name="Farinelli L."/>
            <person name="Magalhaes Cruz L."/>
            <person name="Baldani J.I."/>
        </authorList>
    </citation>
    <scope>NUCLEOTIDE SEQUENCE [LARGE SCALE GENOMIC DNA]</scope>
    <source>
        <strain evidence="4 5">CBAmC</strain>
    </source>
</reference>
<dbReference type="Gene3D" id="3.90.330.10">
    <property type="entry name" value="Nitrile hydratase alpha /Thiocyanate hydrolase gamma"/>
    <property type="match status" value="1"/>
</dbReference>
<feature type="compositionally biased region" description="Pro residues" evidence="2">
    <location>
        <begin position="83"/>
        <end position="95"/>
    </location>
</feature>
<dbReference type="AlphaFoldDB" id="A0A248JZA6"/>
<evidence type="ECO:0000256" key="2">
    <source>
        <dbReference type="SAM" id="MobiDB-lite"/>
    </source>
</evidence>
<dbReference type="InterPro" id="IPR004232">
    <property type="entry name" value="CN_Hdrtase_a/SCN_Hdrlase_g"/>
</dbReference>
<dbReference type="NCBIfam" id="TIGR03793">
    <property type="entry name" value="leader_NHLP"/>
    <property type="match status" value="1"/>
</dbReference>
<gene>
    <name evidence="4" type="ORF">Y958_24415</name>
</gene>
<evidence type="ECO:0000313" key="4">
    <source>
        <dbReference type="EMBL" id="ASG24073.1"/>
    </source>
</evidence>
<evidence type="ECO:0000259" key="3">
    <source>
        <dbReference type="Pfam" id="PF02979"/>
    </source>
</evidence>
<dbReference type="GO" id="GO:0046914">
    <property type="term" value="F:transition metal ion binding"/>
    <property type="evidence" value="ECO:0007669"/>
    <property type="project" value="InterPro"/>
</dbReference>
<evidence type="ECO:0000313" key="5">
    <source>
        <dbReference type="Proteomes" id="UP000197153"/>
    </source>
</evidence>
<dbReference type="Proteomes" id="UP000197153">
    <property type="component" value="Chromosome 3"/>
</dbReference>
<accession>A0A248JZA6</accession>
<dbReference type="KEGG" id="nao:Y958_24415"/>
<dbReference type="Pfam" id="PF02979">
    <property type="entry name" value="NHase_alpha"/>
    <property type="match status" value="1"/>
</dbReference>
<organism evidence="4 5">
    <name type="scientific">Nitrospirillum viridazoti CBAmc</name>
    <dbReference type="NCBI Taxonomy" id="1441467"/>
    <lineage>
        <taxon>Bacteria</taxon>
        <taxon>Pseudomonadati</taxon>
        <taxon>Pseudomonadota</taxon>
        <taxon>Alphaproteobacteria</taxon>
        <taxon>Rhodospirillales</taxon>
        <taxon>Azospirillaceae</taxon>
        <taxon>Nitrospirillum</taxon>
        <taxon>Nitrospirillum viridazoti</taxon>
    </lineage>
</organism>
<dbReference type="EMBL" id="CP022112">
    <property type="protein sequence ID" value="ASG24073.1"/>
    <property type="molecule type" value="Genomic_DNA"/>
</dbReference>
<dbReference type="InterPro" id="IPR022513">
    <property type="entry name" value="TOMM_pelo"/>
</dbReference>
<feature type="region of interest" description="Disordered" evidence="2">
    <location>
        <begin position="71"/>
        <end position="95"/>
    </location>
</feature>
<keyword evidence="1" id="KW-0479">Metal-binding</keyword>